<sequence length="233" mass="24203">MVSAFGKLDDDQRLWEPAWRACSERIYSQQSQGSNLVTVLSGQNSANPKPIKEEVSFSGTTGCSASASSSENNLALLLSTLTSNQPTGADKIVEVKDILLEETSNAVNVARLYAEDAAAHAAAAVSNCSDVWSHLNKLKNSYVRCDDETKLSSAAMAISAAASVAKAAASAAKLASNIAVEAKIMAALKKRVKASSAAVKHAENFDAIVKASELAAAAVSQVGIIISNGNHLP</sequence>
<keyword evidence="2" id="KW-1185">Reference proteome</keyword>
<organism evidence="1 2">
    <name type="scientific">Daucus carota subsp. sativus</name>
    <name type="common">Carrot</name>
    <dbReference type="NCBI Taxonomy" id="79200"/>
    <lineage>
        <taxon>Eukaryota</taxon>
        <taxon>Viridiplantae</taxon>
        <taxon>Streptophyta</taxon>
        <taxon>Embryophyta</taxon>
        <taxon>Tracheophyta</taxon>
        <taxon>Spermatophyta</taxon>
        <taxon>Magnoliopsida</taxon>
        <taxon>eudicotyledons</taxon>
        <taxon>Gunneridae</taxon>
        <taxon>Pentapetalae</taxon>
        <taxon>asterids</taxon>
        <taxon>campanulids</taxon>
        <taxon>Apiales</taxon>
        <taxon>Apiaceae</taxon>
        <taxon>Apioideae</taxon>
        <taxon>Scandiceae</taxon>
        <taxon>Daucinae</taxon>
        <taxon>Daucus</taxon>
        <taxon>Daucus sect. Daucus</taxon>
    </lineage>
</organism>
<evidence type="ECO:0000313" key="1">
    <source>
        <dbReference type="EMBL" id="WOG86282.1"/>
    </source>
</evidence>
<dbReference type="AlphaFoldDB" id="A0AAF1AMS9"/>
<gene>
    <name evidence="1" type="ORF">DCAR_0205483</name>
</gene>
<reference evidence="1" key="1">
    <citation type="journal article" date="2016" name="Nat. Genet.">
        <title>A high-quality carrot genome assembly provides new insights into carotenoid accumulation and asterid genome evolution.</title>
        <authorList>
            <person name="Iorizzo M."/>
            <person name="Ellison S."/>
            <person name="Senalik D."/>
            <person name="Zeng P."/>
            <person name="Satapoomin P."/>
            <person name="Huang J."/>
            <person name="Bowman M."/>
            <person name="Iovene M."/>
            <person name="Sanseverino W."/>
            <person name="Cavagnaro P."/>
            <person name="Yildiz M."/>
            <person name="Macko-Podgorni A."/>
            <person name="Moranska E."/>
            <person name="Grzebelus E."/>
            <person name="Grzebelus D."/>
            <person name="Ashrafi H."/>
            <person name="Zheng Z."/>
            <person name="Cheng S."/>
            <person name="Spooner D."/>
            <person name="Van Deynze A."/>
            <person name="Simon P."/>
        </authorList>
    </citation>
    <scope>NUCLEOTIDE SEQUENCE</scope>
    <source>
        <tissue evidence="1">Leaf</tissue>
    </source>
</reference>
<protein>
    <submittedName>
        <fullName evidence="1">Uncharacterized protein</fullName>
    </submittedName>
</protein>
<reference evidence="1" key="2">
    <citation type="submission" date="2022-03" db="EMBL/GenBank/DDBJ databases">
        <title>Draft title - Genomic analysis of global carrot germplasm unveils the trajectory of domestication and the origin of high carotenoid orange carrot.</title>
        <authorList>
            <person name="Iorizzo M."/>
            <person name="Ellison S."/>
            <person name="Senalik D."/>
            <person name="Macko-Podgorni A."/>
            <person name="Grzebelus D."/>
            <person name="Bostan H."/>
            <person name="Rolling W."/>
            <person name="Curaba J."/>
            <person name="Simon P."/>
        </authorList>
    </citation>
    <scope>NUCLEOTIDE SEQUENCE</scope>
    <source>
        <tissue evidence="1">Leaf</tissue>
    </source>
</reference>
<accession>A0AAF1AMS9</accession>
<dbReference type="InterPro" id="IPR055274">
    <property type="entry name" value="SWO1"/>
</dbReference>
<dbReference type="PANTHER" id="PTHR48429:SF1">
    <property type="entry name" value="AGENET DOMAIN-CONTAINING PROTEIN"/>
    <property type="match status" value="1"/>
</dbReference>
<name>A0AAF1AMS9_DAUCS</name>
<dbReference type="PANTHER" id="PTHR48429">
    <property type="entry name" value="AGENET DOMAIN-CONTAINING PROTEIN"/>
    <property type="match status" value="1"/>
</dbReference>
<proteinExistence type="predicted"/>
<evidence type="ECO:0000313" key="2">
    <source>
        <dbReference type="Proteomes" id="UP000077755"/>
    </source>
</evidence>
<dbReference type="Proteomes" id="UP000077755">
    <property type="component" value="Chromosome 2"/>
</dbReference>
<dbReference type="EMBL" id="CP093344">
    <property type="protein sequence ID" value="WOG86282.1"/>
    <property type="molecule type" value="Genomic_DNA"/>
</dbReference>